<dbReference type="Gene3D" id="3.10.580.10">
    <property type="entry name" value="CBS-domain"/>
    <property type="match status" value="1"/>
</dbReference>
<protein>
    <submittedName>
        <fullName evidence="3">CBS domain-containing protein</fullName>
    </submittedName>
</protein>
<dbReference type="Proteomes" id="UP000438991">
    <property type="component" value="Unassembled WGS sequence"/>
</dbReference>
<evidence type="ECO:0000313" key="4">
    <source>
        <dbReference type="Proteomes" id="UP000438991"/>
    </source>
</evidence>
<dbReference type="InterPro" id="IPR051257">
    <property type="entry name" value="Diverse_CBS-Domain"/>
</dbReference>
<dbReference type="SMART" id="SM00116">
    <property type="entry name" value="CBS"/>
    <property type="match status" value="2"/>
</dbReference>
<dbReference type="EMBL" id="WNKV01000010">
    <property type="protein sequence ID" value="MTW17377.1"/>
    <property type="molecule type" value="Genomic_DNA"/>
</dbReference>
<gene>
    <name evidence="3" type="ORF">GJ689_14305</name>
</gene>
<keyword evidence="1 2" id="KW-0129">CBS domain</keyword>
<dbReference type="AlphaFoldDB" id="A0A327KEL7"/>
<reference evidence="3 4" key="1">
    <citation type="submission" date="2019-11" db="EMBL/GenBank/DDBJ databases">
        <title>Whole-genome sequence of Rhodoplanes serenus DSM 18633, type strain.</title>
        <authorList>
            <person name="Kyndt J.A."/>
            <person name="Meyer T.E."/>
        </authorList>
    </citation>
    <scope>NUCLEOTIDE SEQUENCE [LARGE SCALE GENOMIC DNA]</scope>
    <source>
        <strain evidence="3 4">DSM 18633</strain>
    </source>
</reference>
<proteinExistence type="predicted"/>
<dbReference type="PANTHER" id="PTHR43080">
    <property type="entry name" value="CBS DOMAIN-CONTAINING PROTEIN CBSX3, MITOCHONDRIAL"/>
    <property type="match status" value="1"/>
</dbReference>
<name>A0A327KEL7_9BRAD</name>
<dbReference type="RefSeq" id="WP_111383661.1">
    <property type="nucleotide sequence ID" value="NZ_NPEW01000011.1"/>
</dbReference>
<evidence type="ECO:0000256" key="2">
    <source>
        <dbReference type="PROSITE-ProRule" id="PRU00703"/>
    </source>
</evidence>
<dbReference type="PROSITE" id="PS51371">
    <property type="entry name" value="CBS"/>
    <property type="match status" value="2"/>
</dbReference>
<dbReference type="CDD" id="cd04586">
    <property type="entry name" value="CBS_pair_BON_assoc"/>
    <property type="match status" value="1"/>
</dbReference>
<dbReference type="InterPro" id="IPR046342">
    <property type="entry name" value="CBS_dom_sf"/>
</dbReference>
<evidence type="ECO:0000256" key="1">
    <source>
        <dbReference type="ARBA" id="ARBA00023122"/>
    </source>
</evidence>
<comment type="caution">
    <text evidence="3">The sequence shown here is derived from an EMBL/GenBank/DDBJ whole genome shotgun (WGS) entry which is preliminary data.</text>
</comment>
<dbReference type="SUPFAM" id="SSF54631">
    <property type="entry name" value="CBS-domain pair"/>
    <property type="match status" value="1"/>
</dbReference>
<sequence length="180" mass="20218">MRVKSFMTSPALTIGPDQSIADAADLMITNRISGLPVVDHDGRLVGIVSERDLLRRHNGGPPRRPHWLQLMTQKNALAGEPERFHTLTVGDVMTPSPVTVTESTLIEEAGRLLEQRRFKRLPVMRGNAVVGVISRSDLLRALPRAIGKAEEAARHDAPMTDERLVELERQYWMQRTRSLK</sequence>
<organism evidence="3 4">
    <name type="scientific">Rhodoplanes serenus</name>
    <dbReference type="NCBI Taxonomy" id="200615"/>
    <lineage>
        <taxon>Bacteria</taxon>
        <taxon>Pseudomonadati</taxon>
        <taxon>Pseudomonadota</taxon>
        <taxon>Alphaproteobacteria</taxon>
        <taxon>Hyphomicrobiales</taxon>
        <taxon>Nitrobacteraceae</taxon>
        <taxon>Rhodoplanes</taxon>
    </lineage>
</organism>
<accession>A0A327KEL7</accession>
<evidence type="ECO:0000313" key="3">
    <source>
        <dbReference type="EMBL" id="MTW17377.1"/>
    </source>
</evidence>
<dbReference type="InterPro" id="IPR000644">
    <property type="entry name" value="CBS_dom"/>
</dbReference>
<dbReference type="Pfam" id="PF00571">
    <property type="entry name" value="CBS"/>
    <property type="match status" value="2"/>
</dbReference>
<dbReference type="PANTHER" id="PTHR43080:SF26">
    <property type="entry name" value="REGULATORY PROTEIN"/>
    <property type="match status" value="1"/>
</dbReference>